<dbReference type="Pfam" id="PF01569">
    <property type="entry name" value="PAP2"/>
    <property type="match status" value="1"/>
</dbReference>
<keyword evidence="6 7" id="KW-0472">Membrane</keyword>
<evidence type="ECO:0000256" key="6">
    <source>
        <dbReference type="ARBA" id="ARBA00023136"/>
    </source>
</evidence>
<keyword evidence="5 7" id="KW-1133">Transmembrane helix</keyword>
<evidence type="ECO:0000256" key="1">
    <source>
        <dbReference type="ARBA" id="ARBA00004651"/>
    </source>
</evidence>
<dbReference type="EMBL" id="DSOK01000246">
    <property type="protein sequence ID" value="HEN15514.1"/>
    <property type="molecule type" value="Genomic_DNA"/>
</dbReference>
<dbReference type="InterPro" id="IPR036938">
    <property type="entry name" value="PAP2/HPO_sf"/>
</dbReference>
<dbReference type="GO" id="GO:0005886">
    <property type="term" value="C:plasma membrane"/>
    <property type="evidence" value="ECO:0007669"/>
    <property type="project" value="UniProtKB-SubCell"/>
</dbReference>
<evidence type="ECO:0000256" key="4">
    <source>
        <dbReference type="ARBA" id="ARBA00022801"/>
    </source>
</evidence>
<gene>
    <name evidence="9" type="ORF">ENQ76_08615</name>
</gene>
<dbReference type="Gene3D" id="1.20.144.10">
    <property type="entry name" value="Phosphatidic acid phosphatase type 2/haloperoxidase"/>
    <property type="match status" value="1"/>
</dbReference>
<dbReference type="GO" id="GO:0016787">
    <property type="term" value="F:hydrolase activity"/>
    <property type="evidence" value="ECO:0007669"/>
    <property type="project" value="UniProtKB-KW"/>
</dbReference>
<dbReference type="PANTHER" id="PTHR14969">
    <property type="entry name" value="SPHINGOSINE-1-PHOSPHATE PHOSPHOHYDROLASE"/>
    <property type="match status" value="1"/>
</dbReference>
<reference evidence="9" key="1">
    <citation type="journal article" date="2020" name="mSystems">
        <title>Genome- and Community-Level Interaction Insights into Carbon Utilization and Element Cycling Functions of Hydrothermarchaeota in Hydrothermal Sediment.</title>
        <authorList>
            <person name="Zhou Z."/>
            <person name="Liu Y."/>
            <person name="Xu W."/>
            <person name="Pan J."/>
            <person name="Luo Z.H."/>
            <person name="Li M."/>
        </authorList>
    </citation>
    <scope>NUCLEOTIDE SEQUENCE [LARGE SCALE GENOMIC DNA]</scope>
    <source>
        <strain evidence="9">SpSt-339</strain>
    </source>
</reference>
<evidence type="ECO:0000256" key="2">
    <source>
        <dbReference type="ARBA" id="ARBA00022475"/>
    </source>
</evidence>
<dbReference type="PANTHER" id="PTHR14969:SF62">
    <property type="entry name" value="DECAPRENYLPHOSPHORYL-5-PHOSPHORIBOSE PHOSPHATASE RV3807C-RELATED"/>
    <property type="match status" value="1"/>
</dbReference>
<dbReference type="SMART" id="SM00014">
    <property type="entry name" value="acidPPc"/>
    <property type="match status" value="1"/>
</dbReference>
<comment type="caution">
    <text evidence="9">The sequence shown here is derived from an EMBL/GenBank/DDBJ whole genome shotgun (WGS) entry which is preliminary data.</text>
</comment>
<evidence type="ECO:0000256" key="3">
    <source>
        <dbReference type="ARBA" id="ARBA00022692"/>
    </source>
</evidence>
<name>A0A7C2P0E4_9PLAN</name>
<evidence type="ECO:0000259" key="8">
    <source>
        <dbReference type="SMART" id="SM00014"/>
    </source>
</evidence>
<feature type="transmembrane region" description="Helical" evidence="7">
    <location>
        <begin position="20"/>
        <end position="38"/>
    </location>
</feature>
<accession>A0A7C2P0E4</accession>
<feature type="transmembrane region" description="Helical" evidence="7">
    <location>
        <begin position="82"/>
        <end position="106"/>
    </location>
</feature>
<protein>
    <submittedName>
        <fullName evidence="9">Phosphatase PAP2 family protein</fullName>
    </submittedName>
</protein>
<keyword evidence="2" id="KW-1003">Cell membrane</keyword>
<evidence type="ECO:0000256" key="7">
    <source>
        <dbReference type="SAM" id="Phobius"/>
    </source>
</evidence>
<organism evidence="9">
    <name type="scientific">Schlesneria paludicola</name>
    <dbReference type="NCBI Taxonomy" id="360056"/>
    <lineage>
        <taxon>Bacteria</taxon>
        <taxon>Pseudomonadati</taxon>
        <taxon>Planctomycetota</taxon>
        <taxon>Planctomycetia</taxon>
        <taxon>Planctomycetales</taxon>
        <taxon>Planctomycetaceae</taxon>
        <taxon>Schlesneria</taxon>
    </lineage>
</organism>
<feature type="domain" description="Phosphatidic acid phosphatase type 2/haloperoxidase" evidence="8">
    <location>
        <begin position="84"/>
        <end position="204"/>
    </location>
</feature>
<evidence type="ECO:0000313" key="9">
    <source>
        <dbReference type="EMBL" id="HEN15514.1"/>
    </source>
</evidence>
<evidence type="ECO:0000256" key="5">
    <source>
        <dbReference type="ARBA" id="ARBA00022989"/>
    </source>
</evidence>
<keyword evidence="4" id="KW-0378">Hydrolase</keyword>
<proteinExistence type="predicted"/>
<keyword evidence="3 7" id="KW-0812">Transmembrane</keyword>
<dbReference type="AlphaFoldDB" id="A0A7C2P0E4"/>
<feature type="transmembrane region" description="Helical" evidence="7">
    <location>
        <begin position="59"/>
        <end position="76"/>
    </location>
</feature>
<comment type="subcellular location">
    <subcellularLocation>
        <location evidence="1">Cell membrane</location>
        <topology evidence="1">Multi-pass membrane protein</topology>
    </subcellularLocation>
</comment>
<dbReference type="InterPro" id="IPR000326">
    <property type="entry name" value="PAP2/HPO"/>
</dbReference>
<sequence length="228" mass="23569">MPTRALLQPTTSPGGRSTVPVALLFLGLIALTVDVPVARFCDARQYPRIITDVVNNAEPFGHAAGVVLIAATVAVLDSQRRRWAPGLCLGAAIGGGLSANVVKLLVGRIRPRNFDFGLTGVADTFTALFPFGAGGSSQQSFPSAHTATATGLAVALAALYPQGRWWFATLAALVAVHRVESSAHYPSDVCAGALLGWIVGNACLALTMRVSSAPVEAADSPAVLRRAA</sequence>
<dbReference type="SUPFAM" id="SSF48317">
    <property type="entry name" value="Acid phosphatase/Vanadium-dependent haloperoxidase"/>
    <property type="match status" value="1"/>
</dbReference>